<protein>
    <submittedName>
        <fullName evidence="2">Uncharacterized protein</fullName>
    </submittedName>
</protein>
<reference evidence="2" key="1">
    <citation type="submission" date="2006-03" db="EMBL/GenBank/DDBJ databases">
        <title>Complete sequence of chromosome of Psychrobacter cryohalolentis K5.</title>
        <authorList>
            <consortium name="US DOE Joint Genome Institute"/>
            <person name="Copeland A."/>
            <person name="Lucas S."/>
            <person name="Lapidus A."/>
            <person name="Barry K."/>
            <person name="Detter J.C."/>
            <person name="Glavina del Rio T."/>
            <person name="Hammon N."/>
            <person name="Israni S."/>
            <person name="Dalin E."/>
            <person name="Tice H."/>
            <person name="Pitluck S."/>
            <person name="Brettin T."/>
            <person name="Bruce D."/>
            <person name="Han C."/>
            <person name="Tapia R."/>
            <person name="Sims D.R."/>
            <person name="Gilna P."/>
            <person name="Schmutz J."/>
            <person name="Larimer F."/>
            <person name="Land M."/>
            <person name="Hauser L."/>
            <person name="Kyrpides N."/>
            <person name="Kim E."/>
            <person name="Richardson P."/>
        </authorList>
    </citation>
    <scope>NUCLEOTIDE SEQUENCE</scope>
    <source>
        <strain evidence="2">K5</strain>
    </source>
</reference>
<name>Q1QB18_PSYCK</name>
<organism evidence="2 3">
    <name type="scientific">Psychrobacter cryohalolentis (strain ATCC BAA-1226 / DSM 17306 / VKM B-2378 / K5)</name>
    <dbReference type="NCBI Taxonomy" id="335284"/>
    <lineage>
        <taxon>Bacteria</taxon>
        <taxon>Pseudomonadati</taxon>
        <taxon>Pseudomonadota</taxon>
        <taxon>Gammaproteobacteria</taxon>
        <taxon>Moraxellales</taxon>
        <taxon>Moraxellaceae</taxon>
        <taxon>Psychrobacter</taxon>
    </lineage>
</organism>
<dbReference type="RefSeq" id="WP_011513687.1">
    <property type="nucleotide sequence ID" value="NC_007969.1"/>
</dbReference>
<gene>
    <name evidence="2" type="ordered locus">Pcryo_1354</name>
</gene>
<dbReference type="eggNOG" id="ENOG5033B3M">
    <property type="taxonomic scope" value="Bacteria"/>
</dbReference>
<keyword evidence="1" id="KW-1133">Transmembrane helix</keyword>
<dbReference type="EMBL" id="CP000323">
    <property type="protein sequence ID" value="ABE75135.1"/>
    <property type="molecule type" value="Genomic_DNA"/>
</dbReference>
<keyword evidence="1" id="KW-0812">Transmembrane</keyword>
<keyword evidence="3" id="KW-1185">Reference proteome</keyword>
<evidence type="ECO:0000313" key="2">
    <source>
        <dbReference type="EMBL" id="ABE75135.1"/>
    </source>
</evidence>
<dbReference type="AlphaFoldDB" id="Q1QB18"/>
<sequence length="336" mass="38621">MSDPNREEFKGTAWHKKDNGLFVPETYSLDEKAEVTKKTLREQVKWVLDNISLVLLLPSFLGALWQILELSSINVAYIRFFSVTQIPVDGILILFLIVLIIVMGKAVIGLLKSAFENKVKGLEDEEFVKKLRKNLNFHIKKMLIVIPIMLVLIIYLISELFAGMFPTSPIVTILLVSFFISGFMFYVLDAVMLIGLKYAQDGINSDNIKDRMGTLVDKYRKPIYWSILAGIAIAIFICYLLIKAFSASFILPADLYNTKTLEAVIYNDFKTKNYEIEYFNDKYIFVKLCAIKECNHRLDKEIIIYPTEKVLFKTTYGKVWTGYFTTYKPVNSPDTP</sequence>
<dbReference type="KEGG" id="pcr:Pcryo_1354"/>
<feature type="transmembrane region" description="Helical" evidence="1">
    <location>
        <begin position="47"/>
        <end position="68"/>
    </location>
</feature>
<feature type="transmembrane region" description="Helical" evidence="1">
    <location>
        <begin position="222"/>
        <end position="242"/>
    </location>
</feature>
<accession>Q1QB18</accession>
<feature type="transmembrane region" description="Helical" evidence="1">
    <location>
        <begin position="170"/>
        <end position="188"/>
    </location>
</feature>
<evidence type="ECO:0000313" key="3">
    <source>
        <dbReference type="Proteomes" id="UP000002425"/>
    </source>
</evidence>
<keyword evidence="1" id="KW-0472">Membrane</keyword>
<dbReference type="Proteomes" id="UP000002425">
    <property type="component" value="Chromosome"/>
</dbReference>
<feature type="transmembrane region" description="Helical" evidence="1">
    <location>
        <begin position="142"/>
        <end position="164"/>
    </location>
</feature>
<proteinExistence type="predicted"/>
<dbReference type="HOGENOM" id="CLU_826036_0_0_6"/>
<feature type="transmembrane region" description="Helical" evidence="1">
    <location>
        <begin position="88"/>
        <end position="111"/>
    </location>
</feature>
<evidence type="ECO:0000256" key="1">
    <source>
        <dbReference type="SAM" id="Phobius"/>
    </source>
</evidence>